<name>A0A4R7ZEY1_9ACTN</name>
<dbReference type="RefSeq" id="WP_166678379.1">
    <property type="nucleotide sequence ID" value="NZ_SODF01000003.1"/>
</dbReference>
<gene>
    <name evidence="2" type="ORF">EV650_6989</name>
</gene>
<evidence type="ECO:0000313" key="3">
    <source>
        <dbReference type="Proteomes" id="UP000295447"/>
    </source>
</evidence>
<dbReference type="Pfam" id="PF14082">
    <property type="entry name" value="SduA_C"/>
    <property type="match status" value="1"/>
</dbReference>
<evidence type="ECO:0000259" key="1">
    <source>
        <dbReference type="Pfam" id="PF14082"/>
    </source>
</evidence>
<keyword evidence="3" id="KW-1185">Reference proteome</keyword>
<dbReference type="AlphaFoldDB" id="A0A4R7ZEY1"/>
<evidence type="ECO:0000313" key="2">
    <source>
        <dbReference type="EMBL" id="TDW15506.1"/>
    </source>
</evidence>
<accession>A0A4R7ZEY1</accession>
<sequence>MRTTGRGAIQGFFVPKDTPGPGTDAADRLAAGVKLFEASPARGQLTIYPTDTRSWSDDFLAPKYAKITTIIIPAEVEPDWDVADGLEELPAGFTKDYEYGLGLAQECEVIIDLIEDSTDCAVIEFVPSGDAAVVGATFRISFARFDSLRADLARIKNRGDLGIRRVKETHVHNDLAEVLGLERRTLSLGRLPTSKWMTRVAAGDVPLNEEEQDALMAATTASAAQIASKLPAKMARLQRDIEVVNLEQLIVSYAKALDDGHNEDWWQDFFEENVFALQLLFGGPTVFVDAQVPIGEGDNSIKGKKIADYLLKNAMTNNASLVEIKKPSTKLMKKRAYREGVYGVQSEIGEAVTQVLDQALQLTRHEADTKARIGDSSWVSNAPRCFVVAGRLSELDTDDKKKSFDLYREHVSGVRLVTYDEILEQLKTLRDFLAAEAST</sequence>
<feature type="domain" description="Shedu protein SduA C-terminal" evidence="1">
    <location>
        <begin position="262"/>
        <end position="423"/>
    </location>
</feature>
<proteinExistence type="predicted"/>
<comment type="caution">
    <text evidence="2">The sequence shown here is derived from an EMBL/GenBank/DDBJ whole genome shotgun (WGS) entry which is preliminary data.</text>
</comment>
<protein>
    <submittedName>
        <fullName evidence="2">Uncharacterized protein DUF4263</fullName>
    </submittedName>
</protein>
<dbReference type="Proteomes" id="UP000295447">
    <property type="component" value="Unassembled WGS sequence"/>
</dbReference>
<dbReference type="InterPro" id="IPR025359">
    <property type="entry name" value="SduA_C"/>
</dbReference>
<reference evidence="2 3" key="1">
    <citation type="submission" date="2019-03" db="EMBL/GenBank/DDBJ databases">
        <title>Genomic Encyclopedia of Type Strains, Phase III (KMG-III): the genomes of soil and plant-associated and newly described type strains.</title>
        <authorList>
            <person name="Whitman W."/>
        </authorList>
    </citation>
    <scope>NUCLEOTIDE SEQUENCE [LARGE SCALE GENOMIC DNA]</scope>
    <source>
        <strain evidence="2 3">VKM Ac-2570</strain>
    </source>
</reference>
<organism evidence="2 3">
    <name type="scientific">Kribbella kalugense</name>
    <dbReference type="NCBI Taxonomy" id="2512221"/>
    <lineage>
        <taxon>Bacteria</taxon>
        <taxon>Bacillati</taxon>
        <taxon>Actinomycetota</taxon>
        <taxon>Actinomycetes</taxon>
        <taxon>Propionibacteriales</taxon>
        <taxon>Kribbellaceae</taxon>
        <taxon>Kribbella</taxon>
    </lineage>
</organism>
<dbReference type="EMBL" id="SODF01000003">
    <property type="protein sequence ID" value="TDW15506.1"/>
    <property type="molecule type" value="Genomic_DNA"/>
</dbReference>